<protein>
    <recommendedName>
        <fullName evidence="6">Translation initiation factor eIF2B subunit delta</fullName>
    </recommendedName>
    <alternativeName>
        <fullName evidence="7">eIF2B GDP-GTP exchange factor subunit delta</fullName>
    </alternativeName>
</protein>
<feature type="compositionally biased region" description="Polar residues" evidence="10">
    <location>
        <begin position="102"/>
        <end position="122"/>
    </location>
</feature>
<dbReference type="GeneID" id="30032866"/>
<evidence type="ECO:0000256" key="10">
    <source>
        <dbReference type="SAM" id="MobiDB-lite"/>
    </source>
</evidence>
<organism evidence="11 12">
    <name type="scientific">Sugiyamaella lignohabitans</name>
    <dbReference type="NCBI Taxonomy" id="796027"/>
    <lineage>
        <taxon>Eukaryota</taxon>
        <taxon>Fungi</taxon>
        <taxon>Dikarya</taxon>
        <taxon>Ascomycota</taxon>
        <taxon>Saccharomycotina</taxon>
        <taxon>Dipodascomycetes</taxon>
        <taxon>Dipodascales</taxon>
        <taxon>Trichomonascaceae</taxon>
        <taxon>Sugiyamaella</taxon>
    </lineage>
</organism>
<feature type="compositionally biased region" description="Low complexity" evidence="10">
    <location>
        <begin position="27"/>
        <end position="66"/>
    </location>
</feature>
<comment type="similarity">
    <text evidence="2 9">Belongs to the eIF-2B alpha/beta/delta subunits family.</text>
</comment>
<dbReference type="Pfam" id="PF01008">
    <property type="entry name" value="IF-2B"/>
    <property type="match status" value="1"/>
</dbReference>
<gene>
    <name evidence="11" type="primary">GCD2</name>
    <name evidence="11" type="ORF">AWJ20_1100</name>
</gene>
<evidence type="ECO:0000256" key="1">
    <source>
        <dbReference type="ARBA" id="ARBA00004514"/>
    </source>
</evidence>
<name>A0A161HLC1_9ASCO</name>
<comment type="subcellular location">
    <subcellularLocation>
        <location evidence="1">Cytoplasm</location>
        <location evidence="1">Cytosol</location>
    </subcellularLocation>
</comment>
<feature type="compositionally biased region" description="Basic and acidic residues" evidence="10">
    <location>
        <begin position="1"/>
        <end position="11"/>
    </location>
</feature>
<dbReference type="KEGG" id="slb:AWJ20_1100"/>
<dbReference type="RefSeq" id="XP_018735305.1">
    <property type="nucleotide sequence ID" value="XM_018877954.1"/>
</dbReference>
<keyword evidence="4" id="KW-0396">Initiation factor</keyword>
<dbReference type="InterPro" id="IPR000649">
    <property type="entry name" value="IF-2B-related"/>
</dbReference>
<dbReference type="PANTHER" id="PTHR10233">
    <property type="entry name" value="TRANSLATION INITIATION FACTOR EIF-2B"/>
    <property type="match status" value="1"/>
</dbReference>
<dbReference type="GO" id="GO:0005829">
    <property type="term" value="C:cytosol"/>
    <property type="evidence" value="ECO:0007669"/>
    <property type="project" value="UniProtKB-SubCell"/>
</dbReference>
<keyword evidence="5" id="KW-0648">Protein biosynthesis</keyword>
<keyword evidence="12" id="KW-1185">Reference proteome</keyword>
<dbReference type="Gene3D" id="3.40.50.10470">
    <property type="entry name" value="Translation initiation factor eif-2b, domain 2"/>
    <property type="match status" value="1"/>
</dbReference>
<dbReference type="GO" id="GO:0005851">
    <property type="term" value="C:eukaryotic translation initiation factor 2B complex"/>
    <property type="evidence" value="ECO:0007669"/>
    <property type="project" value="EnsemblFungi"/>
</dbReference>
<feature type="compositionally biased region" description="Basic residues" evidence="10">
    <location>
        <begin position="74"/>
        <end position="84"/>
    </location>
</feature>
<evidence type="ECO:0000256" key="2">
    <source>
        <dbReference type="ARBA" id="ARBA00007251"/>
    </source>
</evidence>
<evidence type="ECO:0000256" key="4">
    <source>
        <dbReference type="ARBA" id="ARBA00022540"/>
    </source>
</evidence>
<dbReference type="GO" id="GO:0002183">
    <property type="term" value="P:cytoplasmic translational initiation"/>
    <property type="evidence" value="ECO:0007669"/>
    <property type="project" value="EnsemblFungi"/>
</dbReference>
<evidence type="ECO:0000256" key="9">
    <source>
        <dbReference type="RuleBase" id="RU003814"/>
    </source>
</evidence>
<proteinExistence type="inferred from homology"/>
<feature type="region of interest" description="Disordered" evidence="10">
    <location>
        <begin position="1"/>
        <end position="155"/>
    </location>
</feature>
<dbReference type="PANTHER" id="PTHR10233:SF14">
    <property type="entry name" value="TRANSLATION INITIATION FACTOR EIF-2B SUBUNIT DELTA"/>
    <property type="match status" value="1"/>
</dbReference>
<reference evidence="11 12" key="1">
    <citation type="submission" date="2016-02" db="EMBL/GenBank/DDBJ databases">
        <title>Complete genome sequence and transcriptome regulation of the pentose utilising yeast Sugiyamaella lignohabitans.</title>
        <authorList>
            <person name="Bellasio M."/>
            <person name="Peymann A."/>
            <person name="Valli M."/>
            <person name="Sipitzky M."/>
            <person name="Graf A."/>
            <person name="Sauer M."/>
            <person name="Marx H."/>
            <person name="Mattanovich D."/>
        </authorList>
    </citation>
    <scope>NUCLEOTIDE SEQUENCE [LARGE SCALE GENOMIC DNA]</scope>
    <source>
        <strain evidence="11 12">CBS 10342</strain>
    </source>
</reference>
<evidence type="ECO:0000256" key="6">
    <source>
        <dbReference type="ARBA" id="ARBA00044147"/>
    </source>
</evidence>
<dbReference type="Proteomes" id="UP000189580">
    <property type="component" value="Chromosome a"/>
</dbReference>
<evidence type="ECO:0000256" key="3">
    <source>
        <dbReference type="ARBA" id="ARBA00022490"/>
    </source>
</evidence>
<dbReference type="AlphaFoldDB" id="A0A161HLC1"/>
<evidence type="ECO:0000256" key="5">
    <source>
        <dbReference type="ARBA" id="ARBA00022917"/>
    </source>
</evidence>
<comment type="subunit">
    <text evidence="8">Component of the translation initiation factor 2B (eIF2B) complex which is a heterodecamer of two sets of five different subunits: alpha, beta, gamma, delta and epsilon. Subunits alpha, beta and delta comprise a regulatory subcomplex and subunits epsilon and gamma comprise a catalytic subcomplex. Within the complex, the hexameric regulatory complex resides at the center, with the two heterodimeric catalytic subcomplexes bound on opposite sides.</text>
</comment>
<dbReference type="SUPFAM" id="SSF100950">
    <property type="entry name" value="NagB/RpiA/CoA transferase-like"/>
    <property type="match status" value="1"/>
</dbReference>
<dbReference type="GO" id="GO:0005085">
    <property type="term" value="F:guanyl-nucleotide exchange factor activity"/>
    <property type="evidence" value="ECO:0007669"/>
    <property type="project" value="EnsemblFungi"/>
</dbReference>
<feature type="compositionally biased region" description="Polar residues" evidence="10">
    <location>
        <begin position="16"/>
        <end position="26"/>
    </location>
</feature>
<dbReference type="OrthoDB" id="10254737at2759"/>
<dbReference type="GO" id="GO:0003743">
    <property type="term" value="F:translation initiation factor activity"/>
    <property type="evidence" value="ECO:0007669"/>
    <property type="project" value="UniProtKB-KW"/>
</dbReference>
<evidence type="ECO:0000256" key="8">
    <source>
        <dbReference type="ARBA" id="ARBA00046432"/>
    </source>
</evidence>
<sequence>MSGTESTEKPLEAAATPSTIGTAAQESSNATPASSTAGATTSANSTSNTDTTATGTDSAAAGGAKLSAKELKALKKKEKQAKRAAQKEASGLPPRSDAGAAKSNTSTPNLAPVGSNQGTPRQSHQSHNTGSNTSNTSSGASGQSSGSGANKGDQAPLTVAQSIESNLPLFAHLEPSVPLNKAIASFPSAHVHHSILQLYLQYSTYKIIGSTARCRAMLEAFKDVISDYVTPEGTTLTRNLTSQLSIQIDFLKQARQLSIPMGNSIRWLKQEISKVSIDLTEQAAKEELIESISNFIRDRLDVADQVIMESAAQSINDGDVILTYACSNVVKQALIAAQKSNKKFRVIVVDSRPLFEGKALAKELVENGIHCTYVLINALPYVIQDVTTVFLGANAMFSNGQLYSRVGTAAIATSAQSHNIPVIVLCETIKFSDRVQLDSVAYNERAAANSLLSNISIDPENNVIASPIKDTIQPTNPLSILNILYDLTHQSAIKKVITEVGSLPASSVPVILREYRAT</sequence>
<dbReference type="EMBL" id="CP014501">
    <property type="protein sequence ID" value="ANB12828.1"/>
    <property type="molecule type" value="Genomic_DNA"/>
</dbReference>
<feature type="compositionally biased region" description="Low complexity" evidence="10">
    <location>
        <begin position="123"/>
        <end position="150"/>
    </location>
</feature>
<evidence type="ECO:0000313" key="11">
    <source>
        <dbReference type="EMBL" id="ANB12828.1"/>
    </source>
</evidence>
<evidence type="ECO:0000256" key="7">
    <source>
        <dbReference type="ARBA" id="ARBA00044356"/>
    </source>
</evidence>
<accession>A0A161HLC1</accession>
<keyword evidence="3" id="KW-0963">Cytoplasm</keyword>
<evidence type="ECO:0000313" key="12">
    <source>
        <dbReference type="Proteomes" id="UP000189580"/>
    </source>
</evidence>
<dbReference type="InterPro" id="IPR037171">
    <property type="entry name" value="NagB/RpiA_transferase-like"/>
</dbReference>
<dbReference type="GO" id="GO:0006446">
    <property type="term" value="P:regulation of translational initiation"/>
    <property type="evidence" value="ECO:0007669"/>
    <property type="project" value="EnsemblFungi"/>
</dbReference>
<dbReference type="InterPro" id="IPR042529">
    <property type="entry name" value="IF_2B-like_C"/>
</dbReference>